<evidence type="ECO:0000256" key="1">
    <source>
        <dbReference type="ARBA" id="ARBA00001974"/>
    </source>
</evidence>
<organism evidence="6 7">
    <name type="scientific">Atopococcus tabaci</name>
    <dbReference type="NCBI Taxonomy" id="269774"/>
    <lineage>
        <taxon>Bacteria</taxon>
        <taxon>Bacillati</taxon>
        <taxon>Bacillota</taxon>
        <taxon>Bacilli</taxon>
        <taxon>Lactobacillales</taxon>
        <taxon>Carnobacteriaceae</taxon>
        <taxon>Atopococcus</taxon>
    </lineage>
</organism>
<dbReference type="GO" id="GO:0008115">
    <property type="term" value="F:sarcosine oxidase activity"/>
    <property type="evidence" value="ECO:0007669"/>
    <property type="project" value="TreeGrafter"/>
</dbReference>
<dbReference type="EMBL" id="JAUNQW010000002">
    <property type="protein sequence ID" value="MDO5456843.1"/>
    <property type="molecule type" value="Genomic_DNA"/>
</dbReference>
<dbReference type="GO" id="GO:0050131">
    <property type="term" value="F:N-methyl-L-amino-acid oxidase activity"/>
    <property type="evidence" value="ECO:0007669"/>
    <property type="project" value="UniProtKB-EC"/>
</dbReference>
<keyword evidence="7" id="KW-1185">Reference proteome</keyword>
<dbReference type="SUPFAM" id="SSF51905">
    <property type="entry name" value="FAD/NAD(P)-binding domain"/>
    <property type="match status" value="1"/>
</dbReference>
<feature type="domain" description="FAD dependent oxidoreductase" evidence="5">
    <location>
        <begin position="5"/>
        <end position="359"/>
    </location>
</feature>
<protein>
    <submittedName>
        <fullName evidence="6">N-methyl-L-tryptophan oxidase</fullName>
        <ecNumber evidence="6">1.5.3.2</ecNumber>
    </submittedName>
</protein>
<dbReference type="GO" id="GO:0050660">
    <property type="term" value="F:flavin adenine dinucleotide binding"/>
    <property type="evidence" value="ECO:0007669"/>
    <property type="project" value="InterPro"/>
</dbReference>
<evidence type="ECO:0000313" key="7">
    <source>
        <dbReference type="Proteomes" id="UP001171751"/>
    </source>
</evidence>
<comment type="caution">
    <text evidence="6">The sequence shown here is derived from an EMBL/GenBank/DDBJ whole genome shotgun (WGS) entry which is preliminary data.</text>
</comment>
<name>A0AA43RJZ8_9LACT</name>
<keyword evidence="2" id="KW-0285">Flavoprotein</keyword>
<evidence type="ECO:0000256" key="4">
    <source>
        <dbReference type="ARBA" id="ARBA00023002"/>
    </source>
</evidence>
<dbReference type="InterPro" id="IPR045170">
    <property type="entry name" value="MTOX"/>
</dbReference>
<dbReference type="InterPro" id="IPR036188">
    <property type="entry name" value="FAD/NAD-bd_sf"/>
</dbReference>
<evidence type="ECO:0000256" key="3">
    <source>
        <dbReference type="ARBA" id="ARBA00022827"/>
    </source>
</evidence>
<evidence type="ECO:0000259" key="5">
    <source>
        <dbReference type="Pfam" id="PF01266"/>
    </source>
</evidence>
<comment type="cofactor">
    <cofactor evidence="1">
        <name>FAD</name>
        <dbReference type="ChEBI" id="CHEBI:57692"/>
    </cofactor>
</comment>
<keyword evidence="4 6" id="KW-0560">Oxidoreductase</keyword>
<dbReference type="NCBIfam" id="NF008425">
    <property type="entry name" value="PRK11259.1"/>
    <property type="match status" value="1"/>
</dbReference>
<sequence length="391" mass="43611">MTKYDVIVAGAGAMGMSAGYFLAKEGKKVLMIDAFDPPHTSGSHHGDTRIMRHANGEGIQYVPLALRSQEIWNYLQAQTNDPIFMKTGVISFGLPDSKFVDHALEGAQKYNIEHEYFEDGPSFHDRWADLQFEDKIHGVYEPHAGILFPENIIRTFKRLALDEGAELKVHEPVEEITILDQSVLIKTNKKAYTADQVIVAAGAYNNKLFAQMDLNIKLEPSRRTIGWFDADETHYGADVFPGFFGETHHGVYYGFPSVLGTGVKIGKFYDIGNVEPEYMETVFNGYSHDEKDLRDFLNEHMPNATGNLNKGAVCMFTNTSDEDFVIDKHPQHDHVVLAAGFSGHGFKHSAAIGEILAQLAIKGESEIDISAFSAKREALNYLFSEKGPSHF</sequence>
<dbReference type="Gene3D" id="3.50.50.60">
    <property type="entry name" value="FAD/NAD(P)-binding domain"/>
    <property type="match status" value="1"/>
</dbReference>
<dbReference type="Proteomes" id="UP001171751">
    <property type="component" value="Unassembled WGS sequence"/>
</dbReference>
<dbReference type="GO" id="GO:0005829">
    <property type="term" value="C:cytosol"/>
    <property type="evidence" value="ECO:0007669"/>
    <property type="project" value="TreeGrafter"/>
</dbReference>
<accession>A0AA43RJZ8</accession>
<dbReference type="Pfam" id="PF01266">
    <property type="entry name" value="DAO"/>
    <property type="match status" value="1"/>
</dbReference>
<dbReference type="PANTHER" id="PTHR10961">
    <property type="entry name" value="PEROXISOMAL SARCOSINE OXIDASE"/>
    <property type="match status" value="1"/>
</dbReference>
<evidence type="ECO:0000256" key="2">
    <source>
        <dbReference type="ARBA" id="ARBA00022630"/>
    </source>
</evidence>
<dbReference type="PANTHER" id="PTHR10961:SF7">
    <property type="entry name" value="FAD DEPENDENT OXIDOREDUCTASE DOMAIN-CONTAINING PROTEIN"/>
    <property type="match status" value="1"/>
</dbReference>
<dbReference type="SUPFAM" id="SSF54373">
    <property type="entry name" value="FAD-linked reductases, C-terminal domain"/>
    <property type="match status" value="1"/>
</dbReference>
<dbReference type="AlphaFoldDB" id="A0AA43RJZ8"/>
<dbReference type="EC" id="1.5.3.2" evidence="6"/>
<dbReference type="InterPro" id="IPR006076">
    <property type="entry name" value="FAD-dep_OxRdtase"/>
</dbReference>
<evidence type="ECO:0000313" key="6">
    <source>
        <dbReference type="EMBL" id="MDO5456843.1"/>
    </source>
</evidence>
<dbReference type="Gene3D" id="3.30.9.10">
    <property type="entry name" value="D-Amino Acid Oxidase, subunit A, domain 2"/>
    <property type="match status" value="1"/>
</dbReference>
<proteinExistence type="predicted"/>
<gene>
    <name evidence="6" type="primary">solA</name>
    <name evidence="6" type="ORF">Q4F26_00720</name>
</gene>
<reference evidence="6" key="1">
    <citation type="submission" date="2023-07" db="EMBL/GenBank/DDBJ databases">
        <title>Between Cages and Wild: Unraveling the Impact of Captivity on Animal Microbiomes and Antimicrobial Resistance.</title>
        <authorList>
            <person name="Schmartz G.P."/>
            <person name="Rehner J."/>
            <person name="Schuff M.J."/>
            <person name="Becker S.L."/>
            <person name="Kravczyk M."/>
            <person name="Gurevich A."/>
            <person name="Francke R."/>
            <person name="Mueller R."/>
            <person name="Keller V."/>
            <person name="Keller A."/>
        </authorList>
    </citation>
    <scope>NUCLEOTIDE SEQUENCE</scope>
    <source>
        <strain evidence="6">S39M_St_73</strain>
    </source>
</reference>
<keyword evidence="3" id="KW-0274">FAD</keyword>